<accession>X1M0D7</accession>
<sequence>MWKREYIPDGHDLFRRAYPDQYNRETGRFSGAAFKLRIKKGEEALSVSWSKYTTAEKASVDPQGRKFYVGALRAKVPRDHALQVIHTPNSGNRAHSSIKGEKLIDSPLLIARILSKNCRPLITSI</sequence>
<organism evidence="1">
    <name type="scientific">marine sediment metagenome</name>
    <dbReference type="NCBI Taxonomy" id="412755"/>
    <lineage>
        <taxon>unclassified sequences</taxon>
        <taxon>metagenomes</taxon>
        <taxon>ecological metagenomes</taxon>
    </lineage>
</organism>
<evidence type="ECO:0000313" key="1">
    <source>
        <dbReference type="EMBL" id="GAI08140.1"/>
    </source>
</evidence>
<protein>
    <submittedName>
        <fullName evidence="1">Uncharacterized protein</fullName>
    </submittedName>
</protein>
<comment type="caution">
    <text evidence="1">The sequence shown here is derived from an EMBL/GenBank/DDBJ whole genome shotgun (WGS) entry which is preliminary data.</text>
</comment>
<reference evidence="1" key="1">
    <citation type="journal article" date="2014" name="Front. Microbiol.">
        <title>High frequency of phylogenetically diverse reductive dehalogenase-homologous genes in deep subseafloor sedimentary metagenomes.</title>
        <authorList>
            <person name="Kawai M."/>
            <person name="Futagami T."/>
            <person name="Toyoda A."/>
            <person name="Takaki Y."/>
            <person name="Nishi S."/>
            <person name="Hori S."/>
            <person name="Arai W."/>
            <person name="Tsubouchi T."/>
            <person name="Morono Y."/>
            <person name="Uchiyama I."/>
            <person name="Ito T."/>
            <person name="Fujiyama A."/>
            <person name="Inagaki F."/>
            <person name="Takami H."/>
        </authorList>
    </citation>
    <scope>NUCLEOTIDE SEQUENCE</scope>
    <source>
        <strain evidence="1">Expedition CK06-06</strain>
    </source>
</reference>
<dbReference type="EMBL" id="BARV01007449">
    <property type="protein sequence ID" value="GAI08140.1"/>
    <property type="molecule type" value="Genomic_DNA"/>
</dbReference>
<proteinExistence type="predicted"/>
<dbReference type="AlphaFoldDB" id="X1M0D7"/>
<gene>
    <name evidence="1" type="ORF">S06H3_15165</name>
</gene>
<name>X1M0D7_9ZZZZ</name>